<dbReference type="AlphaFoldDB" id="A0A812Q4X3"/>
<dbReference type="SUPFAM" id="SSF54060">
    <property type="entry name" value="His-Me finger endonucleases"/>
    <property type="match status" value="2"/>
</dbReference>
<feature type="domain" description="HNH nuclease" evidence="1">
    <location>
        <begin position="62"/>
        <end position="112"/>
    </location>
</feature>
<proteinExistence type="predicted"/>
<dbReference type="SMART" id="SM00507">
    <property type="entry name" value="HNHc"/>
    <property type="match status" value="2"/>
</dbReference>
<dbReference type="Proteomes" id="UP000604046">
    <property type="component" value="Unassembled WGS sequence"/>
</dbReference>
<organism evidence="2 3">
    <name type="scientific">Symbiodinium natans</name>
    <dbReference type="NCBI Taxonomy" id="878477"/>
    <lineage>
        <taxon>Eukaryota</taxon>
        <taxon>Sar</taxon>
        <taxon>Alveolata</taxon>
        <taxon>Dinophyceae</taxon>
        <taxon>Suessiales</taxon>
        <taxon>Symbiodiniaceae</taxon>
        <taxon>Symbiodinium</taxon>
    </lineage>
</organism>
<evidence type="ECO:0000313" key="3">
    <source>
        <dbReference type="Proteomes" id="UP000604046"/>
    </source>
</evidence>
<keyword evidence="3" id="KW-1185">Reference proteome</keyword>
<dbReference type="EMBL" id="CAJNDS010002166">
    <property type="protein sequence ID" value="CAE7357872.1"/>
    <property type="molecule type" value="Genomic_DNA"/>
</dbReference>
<dbReference type="OrthoDB" id="430296at2759"/>
<comment type="caution">
    <text evidence="2">The sequence shown here is derived from an EMBL/GenBank/DDBJ whole genome shotgun (WGS) entry which is preliminary data.</text>
</comment>
<dbReference type="InterPro" id="IPR003615">
    <property type="entry name" value="HNH_nuc"/>
</dbReference>
<feature type="domain" description="HNH nuclease" evidence="1">
    <location>
        <begin position="243"/>
        <end position="292"/>
    </location>
</feature>
<evidence type="ECO:0000259" key="1">
    <source>
        <dbReference type="SMART" id="SM00507"/>
    </source>
</evidence>
<dbReference type="Pfam" id="PF13392">
    <property type="entry name" value="HNH_3"/>
    <property type="match status" value="2"/>
</dbReference>
<dbReference type="Gene3D" id="3.90.75.20">
    <property type="match status" value="2"/>
</dbReference>
<accession>A0A812Q4X3</accession>
<protein>
    <recommendedName>
        <fullName evidence="1">HNH nuclease domain-containing protein</fullName>
    </recommendedName>
</protein>
<reference evidence="2" key="1">
    <citation type="submission" date="2021-02" db="EMBL/GenBank/DDBJ databases">
        <authorList>
            <person name="Dougan E. K."/>
            <person name="Rhodes N."/>
            <person name="Thang M."/>
            <person name="Chan C."/>
        </authorList>
    </citation>
    <scope>NUCLEOTIDE SEQUENCE</scope>
</reference>
<name>A0A812Q4X3_9DINO</name>
<evidence type="ECO:0000313" key="2">
    <source>
        <dbReference type="EMBL" id="CAE7357872.1"/>
    </source>
</evidence>
<dbReference type="InterPro" id="IPR044925">
    <property type="entry name" value="His-Me_finger_sf"/>
</dbReference>
<sequence length="406" mass="45446">MFRLMPGCADFLRCIHGIRACSIHVDIAGRWQVSSCGRVCNTRGQISFGNASFDGYRRVIIEQRSLLVHRLVARAFLGIPPSPSHSQVNHKDGNRSNNRVQNLEYLTPTENMVHSYANGRNCFSKPVLWRRVGDSFWNLCRSQSQMARELGVHQSSVSRICRQGFGQTVGFEFKFAEQDSDAIRHEVYAGDYSGEEWRQACHPKTGEAIDHMMVSTLGRVSKSTGRISHGTLNAAGYCVTNGKDGSFRVHRLVAATFLGLPMSPSLQVHHIDGNRRNNCINNLEYATPSENCLDAQSRSKGYRSGKPILGRCCSESAWVRFSSVSEAARAANVSFHFVVWACKHEAALRNGWTFKPVMSTDVPGEEWRDVIMPDCWVRVSVSEVLVSASWRRTPSQRQFTNTTPGV</sequence>
<gene>
    <name evidence="2" type="ORF">SNAT2548_LOCUS19111</name>
</gene>